<name>A0A813E5Z1_POLGL</name>
<evidence type="ECO:0000313" key="2">
    <source>
        <dbReference type="Proteomes" id="UP000654075"/>
    </source>
</evidence>
<sequence>MVQSLLLDILGDALPVRAYTDSAACQGVVSRLGLGKLKHVEVRFLWLQEAARTRNLELLKLNTRENVADMLTKGLQPTQFEHLRDLVGLRRVTEPVPQLHMMEQVWSAVTDRVLDTATRAALDYFAEEPHDKIVRRCVREAVKQCGDADEDCHRCRGHASGPCQLAVDCYDQALERCLHSYVQAPAQKHFHCPQTGSHRTDELQMLDETVSVCPLCGQALSTSPAPVPIAVQRQRATHFEGGARPTAGARVEQPTLEEMTQLQELAAARGIPWGFVRALVCDRRSALTVISLFLLNSWCCC</sequence>
<reference evidence="1" key="1">
    <citation type="submission" date="2021-02" db="EMBL/GenBank/DDBJ databases">
        <authorList>
            <person name="Dougan E. K."/>
            <person name="Rhodes N."/>
            <person name="Thang M."/>
            <person name="Chan C."/>
        </authorList>
    </citation>
    <scope>NUCLEOTIDE SEQUENCE</scope>
</reference>
<dbReference type="EMBL" id="CAJNNV010006789">
    <property type="protein sequence ID" value="CAE8594080.1"/>
    <property type="molecule type" value="Genomic_DNA"/>
</dbReference>
<gene>
    <name evidence="1" type="ORF">PGLA1383_LOCUS12655</name>
</gene>
<keyword evidence="2" id="KW-1185">Reference proteome</keyword>
<dbReference type="Proteomes" id="UP000654075">
    <property type="component" value="Unassembled WGS sequence"/>
</dbReference>
<dbReference type="OrthoDB" id="434790at2759"/>
<protein>
    <submittedName>
        <fullName evidence="1">Uncharacterized protein</fullName>
    </submittedName>
</protein>
<proteinExistence type="predicted"/>
<organism evidence="1 2">
    <name type="scientific">Polarella glacialis</name>
    <name type="common">Dinoflagellate</name>
    <dbReference type="NCBI Taxonomy" id="89957"/>
    <lineage>
        <taxon>Eukaryota</taxon>
        <taxon>Sar</taxon>
        <taxon>Alveolata</taxon>
        <taxon>Dinophyceae</taxon>
        <taxon>Suessiales</taxon>
        <taxon>Suessiaceae</taxon>
        <taxon>Polarella</taxon>
    </lineage>
</organism>
<evidence type="ECO:0000313" key="1">
    <source>
        <dbReference type="EMBL" id="CAE8594080.1"/>
    </source>
</evidence>
<accession>A0A813E5Z1</accession>
<dbReference type="AlphaFoldDB" id="A0A813E5Z1"/>
<comment type="caution">
    <text evidence="1">The sequence shown here is derived from an EMBL/GenBank/DDBJ whole genome shotgun (WGS) entry which is preliminary data.</text>
</comment>